<sequence length="278" mass="28776">MAATPPLLVASDIDGTLLDSRDRVRPRLRRAILRMLRSGVPLALATGRPARWLTPVLDQLPVAPMCVCANGAVIYDAKADRVVADHSIAPAVQREVVDRARAAMAAAGAGGVGLAAERAGVSAADPIDELFVVSPSYSHAWESAEHGILAEDELLAAPATKLLLSNPGLGSAELARIIAPAIPEGLAHVTFSVPDGLVEVSAPGVTKRKGLEAVAAQVGAGPGDVVCFGDMPNDIEMLRWAGLGVAMGNARPEVRAAADEVTAANDDDGVALVLERWF</sequence>
<keyword evidence="1" id="KW-0378">Hydrolase</keyword>
<dbReference type="SUPFAM" id="SSF56784">
    <property type="entry name" value="HAD-like"/>
    <property type="match status" value="1"/>
</dbReference>
<keyword evidence="2" id="KW-1185">Reference proteome</keyword>
<dbReference type="Gene3D" id="3.30.1240.10">
    <property type="match status" value="1"/>
</dbReference>
<dbReference type="OrthoDB" id="3180855at2"/>
<dbReference type="InterPro" id="IPR036412">
    <property type="entry name" value="HAD-like_sf"/>
</dbReference>
<reference evidence="1 2" key="1">
    <citation type="submission" date="2014-08" db="EMBL/GenBank/DDBJ databases">
        <title>Complete genome sequence of Corynebacterium sphenisci CECT 5990(T) (=DSM 44792(T)), isolated from healthy wild penguins.</title>
        <authorList>
            <person name="Ruckert C."/>
            <person name="Albersmeier A."/>
            <person name="Winkler A."/>
            <person name="Kalinowski J."/>
        </authorList>
    </citation>
    <scope>NUCLEOTIDE SEQUENCE [LARGE SCALE GENOMIC DNA]</scope>
    <source>
        <strain evidence="1 2">DSM 44792</strain>
    </source>
</reference>
<dbReference type="GO" id="GO:0016791">
    <property type="term" value="F:phosphatase activity"/>
    <property type="evidence" value="ECO:0007669"/>
    <property type="project" value="TreeGrafter"/>
</dbReference>
<dbReference type="AlphaFoldDB" id="A0A1L7D050"/>
<dbReference type="GO" id="GO:0000287">
    <property type="term" value="F:magnesium ion binding"/>
    <property type="evidence" value="ECO:0007669"/>
    <property type="project" value="TreeGrafter"/>
</dbReference>
<dbReference type="Gene3D" id="3.40.50.1000">
    <property type="entry name" value="HAD superfamily/HAD-like"/>
    <property type="match status" value="1"/>
</dbReference>
<accession>A0A1L7D050</accession>
<dbReference type="SFLD" id="SFLDS00003">
    <property type="entry name" value="Haloacid_Dehalogenase"/>
    <property type="match status" value="1"/>
</dbReference>
<dbReference type="PANTHER" id="PTHR10000">
    <property type="entry name" value="PHOSPHOSERINE PHOSPHATASE"/>
    <property type="match status" value="1"/>
</dbReference>
<dbReference type="STRING" id="1437874.CSPHI_11700"/>
<name>A0A1L7D050_9CORY</name>
<evidence type="ECO:0000313" key="2">
    <source>
        <dbReference type="Proteomes" id="UP000185469"/>
    </source>
</evidence>
<dbReference type="EMBL" id="CP009248">
    <property type="protein sequence ID" value="APT91515.1"/>
    <property type="molecule type" value="Genomic_DNA"/>
</dbReference>
<organism evidence="1 2">
    <name type="scientific">Corynebacterium sphenisci DSM 44792</name>
    <dbReference type="NCBI Taxonomy" id="1437874"/>
    <lineage>
        <taxon>Bacteria</taxon>
        <taxon>Bacillati</taxon>
        <taxon>Actinomycetota</taxon>
        <taxon>Actinomycetes</taxon>
        <taxon>Mycobacteriales</taxon>
        <taxon>Corynebacteriaceae</taxon>
        <taxon>Corynebacterium</taxon>
    </lineage>
</organism>
<evidence type="ECO:0000313" key="1">
    <source>
        <dbReference type="EMBL" id="APT91515.1"/>
    </source>
</evidence>
<dbReference type="InterPro" id="IPR023214">
    <property type="entry name" value="HAD_sf"/>
</dbReference>
<proteinExistence type="predicted"/>
<dbReference type="Pfam" id="PF08282">
    <property type="entry name" value="Hydrolase_3"/>
    <property type="match status" value="1"/>
</dbReference>
<dbReference type="SFLD" id="SFLDG01140">
    <property type="entry name" value="C2.B:_Phosphomannomutase_and_P"/>
    <property type="match status" value="1"/>
</dbReference>
<dbReference type="GO" id="GO:0005829">
    <property type="term" value="C:cytosol"/>
    <property type="evidence" value="ECO:0007669"/>
    <property type="project" value="TreeGrafter"/>
</dbReference>
<gene>
    <name evidence="1" type="ORF">CSPHI_11700</name>
</gene>
<dbReference type="Proteomes" id="UP000185469">
    <property type="component" value="Chromosome"/>
</dbReference>
<dbReference type="KEGG" id="csph:CSPHI_11700"/>
<protein>
    <submittedName>
        <fullName evidence="1">HAD family hydrolase</fullName>
    </submittedName>
</protein>
<dbReference type="PANTHER" id="PTHR10000:SF8">
    <property type="entry name" value="HAD SUPERFAMILY HYDROLASE-LIKE, TYPE 3"/>
    <property type="match status" value="1"/>
</dbReference>